<keyword evidence="3" id="KW-1185">Reference proteome</keyword>
<evidence type="ECO:0000313" key="3">
    <source>
        <dbReference type="Proteomes" id="UP000719267"/>
    </source>
</evidence>
<dbReference type="InterPro" id="IPR050553">
    <property type="entry name" value="Thioredoxin_ResA/DsbE_sf"/>
</dbReference>
<dbReference type="Pfam" id="PF00578">
    <property type="entry name" value="AhpC-TSA"/>
    <property type="match status" value="1"/>
</dbReference>
<dbReference type="PANTHER" id="PTHR42852:SF17">
    <property type="entry name" value="THIOREDOXIN-LIKE PROTEIN HI_1115"/>
    <property type="match status" value="1"/>
</dbReference>
<dbReference type="CDD" id="cd02966">
    <property type="entry name" value="TlpA_like_family"/>
    <property type="match status" value="1"/>
</dbReference>
<reference evidence="2 3" key="1">
    <citation type="submission" date="2021-07" db="EMBL/GenBank/DDBJ databases">
        <title>Mesonia aestuariivivens sp. nov., isolated from a tidal flat.</title>
        <authorList>
            <person name="Kim Y.-O."/>
            <person name="Yoon J.-H."/>
        </authorList>
    </citation>
    <scope>NUCLEOTIDE SEQUENCE [LARGE SCALE GENOMIC DNA]</scope>
    <source>
        <strain evidence="2 3">JHPTF-M18</strain>
    </source>
</reference>
<comment type="caution">
    <text evidence="2">The sequence shown here is derived from an EMBL/GenBank/DDBJ whole genome shotgun (WGS) entry which is preliminary data.</text>
</comment>
<dbReference type="Proteomes" id="UP000719267">
    <property type="component" value="Unassembled WGS sequence"/>
</dbReference>
<dbReference type="EMBL" id="JAHWDF010000007">
    <property type="protein sequence ID" value="MBW2961703.1"/>
    <property type="molecule type" value="Genomic_DNA"/>
</dbReference>
<name>A0ABS6W1G6_9FLAO</name>
<organism evidence="2 3">
    <name type="scientific">Mesonia aestuariivivens</name>
    <dbReference type="NCBI Taxonomy" id="2796128"/>
    <lineage>
        <taxon>Bacteria</taxon>
        <taxon>Pseudomonadati</taxon>
        <taxon>Bacteroidota</taxon>
        <taxon>Flavobacteriia</taxon>
        <taxon>Flavobacteriales</taxon>
        <taxon>Flavobacteriaceae</taxon>
        <taxon>Mesonia</taxon>
    </lineage>
</organism>
<dbReference type="InterPro" id="IPR013766">
    <property type="entry name" value="Thioredoxin_domain"/>
</dbReference>
<gene>
    <name evidence="2" type="ORF">KW502_07825</name>
</gene>
<evidence type="ECO:0000259" key="1">
    <source>
        <dbReference type="PROSITE" id="PS51352"/>
    </source>
</evidence>
<dbReference type="InterPro" id="IPR000866">
    <property type="entry name" value="AhpC/TSA"/>
</dbReference>
<dbReference type="PANTHER" id="PTHR42852">
    <property type="entry name" value="THIOL:DISULFIDE INTERCHANGE PROTEIN DSBE"/>
    <property type="match status" value="1"/>
</dbReference>
<evidence type="ECO:0000313" key="2">
    <source>
        <dbReference type="EMBL" id="MBW2961703.1"/>
    </source>
</evidence>
<accession>A0ABS6W1G6</accession>
<dbReference type="PROSITE" id="PS51352">
    <property type="entry name" value="THIOREDOXIN_2"/>
    <property type="match status" value="1"/>
</dbReference>
<protein>
    <submittedName>
        <fullName evidence="2">TlpA family protein disulfide reductase</fullName>
    </submittedName>
</protein>
<sequence length="186" mass="21930">MKFIRKYWSNLAIVLIIVILTIPQARREIQVFLNQLLASTPTKVLEEDQKQLSNYHLQLEDIYGRRKNLNESKNRVVFINYWATWCPPCIAEMPDLEELFQKYHEQIDFYFITNDEPDKILKFMQENTYSFPVYFSQTKLPSVLYSNALPTSYVIAKDGKIVFDKAGAANWTSDRFTKDLEQLIAE</sequence>
<feature type="domain" description="Thioredoxin" evidence="1">
    <location>
        <begin position="34"/>
        <end position="185"/>
    </location>
</feature>
<proteinExistence type="predicted"/>
<dbReference type="RefSeq" id="WP_219039994.1">
    <property type="nucleotide sequence ID" value="NZ_JAHWDF010000007.1"/>
</dbReference>